<gene>
    <name evidence="1" type="ORF">HNP98_003376</name>
</gene>
<dbReference type="EMBL" id="JABSNP010000018">
    <property type="protein sequence ID" value="NRT20532.1"/>
    <property type="molecule type" value="Genomic_DNA"/>
</dbReference>
<evidence type="ECO:0000313" key="1">
    <source>
        <dbReference type="EMBL" id="NRT20532.1"/>
    </source>
</evidence>
<comment type="caution">
    <text evidence="1">The sequence shown here is derived from an EMBL/GenBank/DDBJ whole genome shotgun (WGS) entry which is preliminary data.</text>
</comment>
<keyword evidence="2" id="KW-1185">Reference proteome</keyword>
<dbReference type="NCBIfam" id="TIGR04183">
    <property type="entry name" value="Por_Secre_tail"/>
    <property type="match status" value="1"/>
</dbReference>
<proteinExistence type="predicted"/>
<accession>A0ABX2FTK6</accession>
<protein>
    <recommendedName>
        <fullName evidence="3">T9SS type A sorting domain-containing protein</fullName>
    </recommendedName>
</protein>
<sequence length="185" mass="19653">MTLTSFTAVAQGADAVLTWATAQELNSKGFEAQVSGDGTTFRTLGFVASVTPNSSEARTYQYRDAEAGKQGTRYYRLRQLDVDGKESFFGPRAVAFGASALAAVQGFPNPFGSEINLALQTAAAGPAAVSVFDGVGRLVRTWQPTLAAGASSLRLGDLQDLPHGLYVVQVRYSDGQAQRLKLVKE</sequence>
<dbReference type="Proteomes" id="UP000779507">
    <property type="component" value="Unassembled WGS sequence"/>
</dbReference>
<reference evidence="1 2" key="1">
    <citation type="submission" date="2020-05" db="EMBL/GenBank/DDBJ databases">
        <title>Genomic Encyclopedia of Type Strains, Phase IV (KMG-V): Genome sequencing to study the core and pangenomes of soil and plant-associated prokaryotes.</title>
        <authorList>
            <person name="Whitman W."/>
        </authorList>
    </citation>
    <scope>NUCLEOTIDE SEQUENCE [LARGE SCALE GENOMIC DNA]</scope>
    <source>
        <strain evidence="1 2">9A</strain>
    </source>
</reference>
<organism evidence="1 2">
    <name type="scientific">Hymenobacter caeli</name>
    <dbReference type="NCBI Taxonomy" id="2735894"/>
    <lineage>
        <taxon>Bacteria</taxon>
        <taxon>Pseudomonadati</taxon>
        <taxon>Bacteroidota</taxon>
        <taxon>Cytophagia</taxon>
        <taxon>Cytophagales</taxon>
        <taxon>Hymenobacteraceae</taxon>
        <taxon>Hymenobacter</taxon>
    </lineage>
</organism>
<evidence type="ECO:0000313" key="2">
    <source>
        <dbReference type="Proteomes" id="UP000779507"/>
    </source>
</evidence>
<evidence type="ECO:0008006" key="3">
    <source>
        <dbReference type="Google" id="ProtNLM"/>
    </source>
</evidence>
<dbReference type="RefSeq" id="WP_173811304.1">
    <property type="nucleotide sequence ID" value="NZ_JABSNP010000018.1"/>
</dbReference>
<name>A0ABX2FTK6_9BACT</name>
<dbReference type="InterPro" id="IPR026444">
    <property type="entry name" value="Secre_tail"/>
</dbReference>